<comment type="caution">
    <text evidence="2">The sequence shown here is derived from an EMBL/GenBank/DDBJ whole genome shotgun (WGS) entry which is preliminary data.</text>
</comment>
<dbReference type="AlphaFoldDB" id="T1BDW2"/>
<gene>
    <name evidence="2" type="ORF">B2A_06955</name>
</gene>
<sequence length="200" mass="22375">LYASPLPLGKLKSEIPLALDDIVSHALAKQPEKRFKTCFEFAAALVGVSQNLETVSQELRERERFNLLRRMSFFSDFTYPEIYEILKTGHWATHAQGSRIVSEGDVDERFSLIVTGRARVEQGGKTLGRLQAGDCFGEIGFVTPAKRSVTVVTEEPAEVFSVNATLMEQASVTTQLHFTRVFLKNLITRLARPRVSSQIT</sequence>
<reference evidence="2" key="1">
    <citation type="submission" date="2013-08" db="EMBL/GenBank/DDBJ databases">
        <authorList>
            <person name="Mendez C."/>
            <person name="Richter M."/>
            <person name="Ferrer M."/>
            <person name="Sanchez J."/>
        </authorList>
    </citation>
    <scope>NUCLEOTIDE SEQUENCE</scope>
</reference>
<name>T1BDW2_9ZZZZ</name>
<proteinExistence type="predicted"/>
<organism evidence="2">
    <name type="scientific">mine drainage metagenome</name>
    <dbReference type="NCBI Taxonomy" id="410659"/>
    <lineage>
        <taxon>unclassified sequences</taxon>
        <taxon>metagenomes</taxon>
        <taxon>ecological metagenomes</taxon>
    </lineage>
</organism>
<protein>
    <submittedName>
        <fullName evidence="2">Cyclic nucleotide-binding protein</fullName>
    </submittedName>
</protein>
<dbReference type="InterPro" id="IPR000595">
    <property type="entry name" value="cNMP-bd_dom"/>
</dbReference>
<feature type="domain" description="Cyclic nucleotide-binding" evidence="1">
    <location>
        <begin position="73"/>
        <end position="163"/>
    </location>
</feature>
<dbReference type="InterPro" id="IPR014710">
    <property type="entry name" value="RmlC-like_jellyroll"/>
</dbReference>
<evidence type="ECO:0000259" key="1">
    <source>
        <dbReference type="PROSITE" id="PS50042"/>
    </source>
</evidence>
<feature type="non-terminal residue" evidence="2">
    <location>
        <position position="1"/>
    </location>
</feature>
<dbReference type="CDD" id="cd00038">
    <property type="entry name" value="CAP_ED"/>
    <property type="match status" value="1"/>
</dbReference>
<dbReference type="SMART" id="SM00100">
    <property type="entry name" value="cNMP"/>
    <property type="match status" value="1"/>
</dbReference>
<dbReference type="Pfam" id="PF00027">
    <property type="entry name" value="cNMP_binding"/>
    <property type="match status" value="1"/>
</dbReference>
<reference evidence="2" key="2">
    <citation type="journal article" date="2014" name="ISME J.">
        <title>Microbial stratification in low pH oxic and suboxic macroscopic growths along an acid mine drainage.</title>
        <authorList>
            <person name="Mendez-Garcia C."/>
            <person name="Mesa V."/>
            <person name="Sprenger R.R."/>
            <person name="Richter M."/>
            <person name="Diez M.S."/>
            <person name="Solano J."/>
            <person name="Bargiela R."/>
            <person name="Golyshina O.V."/>
            <person name="Manteca A."/>
            <person name="Ramos J.L."/>
            <person name="Gallego J.R."/>
            <person name="Llorente I."/>
            <person name="Martins Dos Santos V.A."/>
            <person name="Jensen O.N."/>
            <person name="Pelaez A.I."/>
            <person name="Sanchez J."/>
            <person name="Ferrer M."/>
        </authorList>
    </citation>
    <scope>NUCLEOTIDE SEQUENCE</scope>
</reference>
<dbReference type="PROSITE" id="PS50042">
    <property type="entry name" value="CNMP_BINDING_3"/>
    <property type="match status" value="1"/>
</dbReference>
<dbReference type="PANTHER" id="PTHR23011:SF28">
    <property type="entry name" value="CYCLIC NUCLEOTIDE-BINDING DOMAIN CONTAINING PROTEIN"/>
    <property type="match status" value="1"/>
</dbReference>
<dbReference type="SUPFAM" id="SSF51206">
    <property type="entry name" value="cAMP-binding domain-like"/>
    <property type="match status" value="1"/>
</dbReference>
<dbReference type="EMBL" id="AUZZ01004967">
    <property type="protein sequence ID" value="EQD51264.1"/>
    <property type="molecule type" value="Genomic_DNA"/>
</dbReference>
<dbReference type="Gene3D" id="2.60.120.10">
    <property type="entry name" value="Jelly Rolls"/>
    <property type="match status" value="1"/>
</dbReference>
<dbReference type="PANTHER" id="PTHR23011">
    <property type="entry name" value="CYCLIC NUCLEOTIDE-BINDING DOMAIN CONTAINING PROTEIN"/>
    <property type="match status" value="1"/>
</dbReference>
<evidence type="ECO:0000313" key="2">
    <source>
        <dbReference type="EMBL" id="EQD51264.1"/>
    </source>
</evidence>
<dbReference type="InterPro" id="IPR018490">
    <property type="entry name" value="cNMP-bd_dom_sf"/>
</dbReference>
<accession>T1BDW2</accession>